<feature type="domain" description="CheR-type methyltransferase" evidence="1">
    <location>
        <begin position="1"/>
        <end position="251"/>
    </location>
</feature>
<dbReference type="GO" id="GO:0008757">
    <property type="term" value="F:S-adenosylmethionine-dependent methyltransferase activity"/>
    <property type="evidence" value="ECO:0007669"/>
    <property type="project" value="InterPro"/>
</dbReference>
<dbReference type="InterPro" id="IPR000780">
    <property type="entry name" value="CheR_MeTrfase"/>
</dbReference>
<keyword evidence="2" id="KW-0489">Methyltransferase</keyword>
<dbReference type="Pfam" id="PF01739">
    <property type="entry name" value="CheR"/>
    <property type="match status" value="1"/>
</dbReference>
<dbReference type="SMART" id="SM00138">
    <property type="entry name" value="MeTrc"/>
    <property type="match status" value="1"/>
</dbReference>
<dbReference type="InterPro" id="IPR022641">
    <property type="entry name" value="CheR_N"/>
</dbReference>
<accession>A0A7T0C1J0</accession>
<dbReference type="EMBL" id="CP048620">
    <property type="protein sequence ID" value="QPJ64821.1"/>
    <property type="molecule type" value="Genomic_DNA"/>
</dbReference>
<evidence type="ECO:0000313" key="2">
    <source>
        <dbReference type="EMBL" id="QPJ64821.1"/>
    </source>
</evidence>
<protein>
    <submittedName>
        <fullName evidence="2">Protein-glutamate O-methyltransferase CheR</fullName>
    </submittedName>
</protein>
<dbReference type="AlphaFoldDB" id="A0A7T0C1J0"/>
<reference evidence="3" key="1">
    <citation type="submission" date="2020-02" db="EMBL/GenBank/DDBJ databases">
        <title>Genomic and physiological characterization of two novel Nitrospinaceae genera.</title>
        <authorList>
            <person name="Mueller A.J."/>
            <person name="Jung M.-Y."/>
            <person name="Strachan C.R."/>
            <person name="Herbold C.W."/>
            <person name="Kirkegaard R.H."/>
            <person name="Daims H."/>
        </authorList>
    </citation>
    <scope>NUCLEOTIDE SEQUENCE [LARGE SCALE GENOMIC DNA]</scope>
</reference>
<dbReference type="Pfam" id="PF03705">
    <property type="entry name" value="CheR_N"/>
    <property type="match status" value="1"/>
</dbReference>
<evidence type="ECO:0000313" key="3">
    <source>
        <dbReference type="Proteomes" id="UP000594464"/>
    </source>
</evidence>
<organism evidence="2 3">
    <name type="scientific">Candidatus Nitrohelix vancouverensis</name>
    <dbReference type="NCBI Taxonomy" id="2705534"/>
    <lineage>
        <taxon>Bacteria</taxon>
        <taxon>Pseudomonadati</taxon>
        <taxon>Nitrospinota/Tectimicrobiota group</taxon>
        <taxon>Nitrospinota</taxon>
        <taxon>Nitrospinia</taxon>
        <taxon>Nitrospinales</taxon>
        <taxon>Nitrospinaceae</taxon>
        <taxon>Candidatus Nitrohelix</taxon>
    </lineage>
</organism>
<dbReference type="KEGG" id="nva:G3M78_05240"/>
<keyword evidence="2" id="KW-0808">Transferase</keyword>
<sequence>MTPVEVAAIELDLLLEGMYRRYGVDLRNYSKASLRRRIQIYMEKKDVDCYSDLIPLLLKDKDAFDMFMLTISVGITEMFRDPPFFIAFRKQIIPILKTYPFVKIWHAGCSTGEEVYSLAIILHEEQFLERSIIYATDFNSLSLDVAKKGIYSSDALESFNKNYLETAPKSSFRNYCQEKYGYFKLHDFLQKNIVFSTHNLATDGVFGEMNVIICRNVLIYFDKSLQERVFTLFTDSLSPLGFLCLGSKETIKFSELAPQYEVSFKQEKIFRKITGSNGN</sequence>
<dbReference type="Proteomes" id="UP000594464">
    <property type="component" value="Chromosome"/>
</dbReference>
<evidence type="ECO:0000259" key="1">
    <source>
        <dbReference type="PROSITE" id="PS50123"/>
    </source>
</evidence>
<dbReference type="GO" id="GO:0032259">
    <property type="term" value="P:methylation"/>
    <property type="evidence" value="ECO:0007669"/>
    <property type="project" value="UniProtKB-KW"/>
</dbReference>
<proteinExistence type="predicted"/>
<dbReference type="InterPro" id="IPR029063">
    <property type="entry name" value="SAM-dependent_MTases_sf"/>
</dbReference>
<dbReference type="PRINTS" id="PR00996">
    <property type="entry name" value="CHERMTFRASE"/>
</dbReference>
<dbReference type="SUPFAM" id="SSF53335">
    <property type="entry name" value="S-adenosyl-L-methionine-dependent methyltransferases"/>
    <property type="match status" value="1"/>
</dbReference>
<dbReference type="InterPro" id="IPR022642">
    <property type="entry name" value="CheR_C"/>
</dbReference>
<dbReference type="PANTHER" id="PTHR24422:SF8">
    <property type="entry name" value="CHEMOTAXIS PROTEIN"/>
    <property type="match status" value="1"/>
</dbReference>
<dbReference type="Gene3D" id="3.40.50.150">
    <property type="entry name" value="Vaccinia Virus protein VP39"/>
    <property type="match status" value="1"/>
</dbReference>
<dbReference type="PROSITE" id="PS50123">
    <property type="entry name" value="CHER"/>
    <property type="match status" value="1"/>
</dbReference>
<gene>
    <name evidence="2" type="ORF">G3M78_05240</name>
</gene>
<dbReference type="SUPFAM" id="SSF47757">
    <property type="entry name" value="Chemotaxis receptor methyltransferase CheR, N-terminal domain"/>
    <property type="match status" value="1"/>
</dbReference>
<dbReference type="InterPro" id="IPR050903">
    <property type="entry name" value="Bact_Chemotaxis_MeTrfase"/>
</dbReference>
<dbReference type="PANTHER" id="PTHR24422">
    <property type="entry name" value="CHEMOTAXIS PROTEIN METHYLTRANSFERASE"/>
    <property type="match status" value="1"/>
</dbReference>
<name>A0A7T0C1J0_9BACT</name>